<evidence type="ECO:0000313" key="11">
    <source>
        <dbReference type="Proteomes" id="UP000246569"/>
    </source>
</evidence>
<sequence>MLDAYLYDGVRTPFGRHAGALAALRPDDMVAQLMTALVERSPFSPEQIEDVILGCTCQAGEDSRNVARNALLAAGLPVTIGGQTVNRLCASGLAAVLDAARAVSCGEGELFIAGGVESMSRAPYVLSKAGSAFGRDLQLFDSTIGARFPNPRVSAQYGDDSMPQTGDNVAHEYGISRARADAWALRSQQRYAQAQAAGFYDGEILPVQVPGRREALQVVLDEHPRADASAESLARLKPLFRDGIVTAGNASGINDGAAALLIGSRAIGERAGARPLARIVAGAVAGVPPRIMGIGPAYAIPKALARAGLTLADMDLIEINEAFASQVLGCLQLLGIDEDDPRVNPNGGAIALGHPLGASGARLALTASRELARRGGRYAVLSLCIGVGQGLAVVIERV</sequence>
<dbReference type="PROSITE" id="PS00099">
    <property type="entry name" value="THIOLASE_3"/>
    <property type="match status" value="1"/>
</dbReference>
<dbReference type="PANTHER" id="PTHR43853:SF2">
    <property type="entry name" value="3-OXOADIPYL-COA_3-OXO-5,6-DEHYDROSUBERYL-COA THIOLASE"/>
    <property type="match status" value="1"/>
</dbReference>
<dbReference type="AlphaFoldDB" id="A0A317MN34"/>
<evidence type="ECO:0000313" key="10">
    <source>
        <dbReference type="EMBL" id="PWV57770.1"/>
    </source>
</evidence>
<proteinExistence type="inferred from homology"/>
<evidence type="ECO:0000256" key="2">
    <source>
        <dbReference type="ARBA" id="ARBA00010982"/>
    </source>
</evidence>
<evidence type="ECO:0000256" key="5">
    <source>
        <dbReference type="ARBA" id="ARBA00024073"/>
    </source>
</evidence>
<dbReference type="Pfam" id="PF02803">
    <property type="entry name" value="Thiolase_C"/>
    <property type="match status" value="1"/>
</dbReference>
<dbReference type="InterPro" id="IPR002155">
    <property type="entry name" value="Thiolase"/>
</dbReference>
<keyword evidence="11" id="KW-1185">Reference proteome</keyword>
<accession>A0A317MN34</accession>
<evidence type="ECO:0000259" key="8">
    <source>
        <dbReference type="Pfam" id="PF00108"/>
    </source>
</evidence>
<dbReference type="GO" id="GO:0003988">
    <property type="term" value="F:acetyl-CoA C-acyltransferase activity"/>
    <property type="evidence" value="ECO:0007669"/>
    <property type="project" value="UniProtKB-EC"/>
</dbReference>
<feature type="active site" description="Proton acceptor" evidence="6">
    <location>
        <position position="354"/>
    </location>
</feature>
<dbReference type="InterPro" id="IPR020610">
    <property type="entry name" value="Thiolase_AS"/>
</dbReference>
<evidence type="ECO:0000256" key="1">
    <source>
        <dbReference type="ARBA" id="ARBA00005189"/>
    </source>
</evidence>
<gene>
    <name evidence="10" type="ORF">C7443_12113</name>
</gene>
<comment type="similarity">
    <text evidence="2 7">Belongs to the thiolase-like superfamily. Thiolase family.</text>
</comment>
<dbReference type="Gene3D" id="3.40.47.10">
    <property type="match status" value="1"/>
</dbReference>
<dbReference type="EC" id="2.3.1.16" evidence="5"/>
<dbReference type="GO" id="GO:0005737">
    <property type="term" value="C:cytoplasm"/>
    <property type="evidence" value="ECO:0007669"/>
    <property type="project" value="UniProtKB-ARBA"/>
</dbReference>
<dbReference type="SUPFAM" id="SSF53901">
    <property type="entry name" value="Thiolase-like"/>
    <property type="match status" value="2"/>
</dbReference>
<reference evidence="10 11" key="1">
    <citation type="submission" date="2018-05" db="EMBL/GenBank/DDBJ databases">
        <title>Genomic Encyclopedia of Type Strains, Phase IV (KMG-IV): sequencing the most valuable type-strain genomes for metagenomic binning, comparative biology and taxonomic classification.</title>
        <authorList>
            <person name="Goeker M."/>
        </authorList>
    </citation>
    <scope>NUCLEOTIDE SEQUENCE [LARGE SCALE GENOMIC DNA]</scope>
    <source>
        <strain evidence="10 11">DSM 23606</strain>
    </source>
</reference>
<comment type="caution">
    <text evidence="10">The sequence shown here is derived from an EMBL/GenBank/DDBJ whole genome shotgun (WGS) entry which is preliminary data.</text>
</comment>
<feature type="domain" description="Thiolase N-terminal" evidence="8">
    <location>
        <begin position="8"/>
        <end position="265"/>
    </location>
</feature>
<dbReference type="RefSeq" id="WP_110020704.1">
    <property type="nucleotide sequence ID" value="NZ_QGTJ01000021.1"/>
</dbReference>
<dbReference type="Proteomes" id="UP000246569">
    <property type="component" value="Unassembled WGS sequence"/>
</dbReference>
<dbReference type="GO" id="GO:0006635">
    <property type="term" value="P:fatty acid beta-oxidation"/>
    <property type="evidence" value="ECO:0007669"/>
    <property type="project" value="TreeGrafter"/>
</dbReference>
<comment type="pathway">
    <text evidence="1">Lipid metabolism.</text>
</comment>
<name>A0A317MN34_9GAMM</name>
<dbReference type="PROSITE" id="PS00098">
    <property type="entry name" value="THIOLASE_1"/>
    <property type="match status" value="1"/>
</dbReference>
<dbReference type="NCBIfam" id="NF006001">
    <property type="entry name" value="PRK08131.1"/>
    <property type="match status" value="1"/>
</dbReference>
<feature type="active site" description="Proton acceptor" evidence="6">
    <location>
        <position position="384"/>
    </location>
</feature>
<dbReference type="InterPro" id="IPR050215">
    <property type="entry name" value="Thiolase-like_sf_Thiolase"/>
</dbReference>
<feature type="active site" description="Acyl-thioester intermediate" evidence="6">
    <location>
        <position position="89"/>
    </location>
</feature>
<evidence type="ECO:0000256" key="4">
    <source>
        <dbReference type="ARBA" id="ARBA00023315"/>
    </source>
</evidence>
<dbReference type="Pfam" id="PF00108">
    <property type="entry name" value="Thiolase_N"/>
    <property type="match status" value="1"/>
</dbReference>
<dbReference type="PANTHER" id="PTHR43853">
    <property type="entry name" value="3-KETOACYL-COA THIOLASE, PEROXISOMAL"/>
    <property type="match status" value="1"/>
</dbReference>
<dbReference type="InterPro" id="IPR016039">
    <property type="entry name" value="Thiolase-like"/>
</dbReference>
<dbReference type="NCBIfam" id="TIGR01930">
    <property type="entry name" value="AcCoA-C-Actrans"/>
    <property type="match status" value="1"/>
</dbReference>
<evidence type="ECO:0000259" key="9">
    <source>
        <dbReference type="Pfam" id="PF02803"/>
    </source>
</evidence>
<evidence type="ECO:0000256" key="6">
    <source>
        <dbReference type="PIRSR" id="PIRSR000429-1"/>
    </source>
</evidence>
<dbReference type="PIRSF" id="PIRSF000429">
    <property type="entry name" value="Ac-CoA_Ac_transf"/>
    <property type="match status" value="1"/>
</dbReference>
<evidence type="ECO:0000256" key="7">
    <source>
        <dbReference type="RuleBase" id="RU003557"/>
    </source>
</evidence>
<dbReference type="PROSITE" id="PS00737">
    <property type="entry name" value="THIOLASE_2"/>
    <property type="match status" value="1"/>
</dbReference>
<dbReference type="CDD" id="cd00751">
    <property type="entry name" value="thiolase"/>
    <property type="match status" value="1"/>
</dbReference>
<dbReference type="GO" id="GO:0010124">
    <property type="term" value="P:phenylacetate catabolic process"/>
    <property type="evidence" value="ECO:0007669"/>
    <property type="project" value="TreeGrafter"/>
</dbReference>
<dbReference type="InterPro" id="IPR020615">
    <property type="entry name" value="Thiolase_acyl_enz_int_AS"/>
</dbReference>
<keyword evidence="4 7" id="KW-0012">Acyltransferase</keyword>
<dbReference type="FunFam" id="3.40.47.10:FF:000010">
    <property type="entry name" value="Acetyl-CoA acetyltransferase (Thiolase)"/>
    <property type="match status" value="1"/>
</dbReference>
<dbReference type="InterPro" id="IPR020617">
    <property type="entry name" value="Thiolase_C"/>
</dbReference>
<organism evidence="10 11">
    <name type="scientific">Plasticicumulans acidivorans</name>
    <dbReference type="NCBI Taxonomy" id="886464"/>
    <lineage>
        <taxon>Bacteria</taxon>
        <taxon>Pseudomonadati</taxon>
        <taxon>Pseudomonadota</taxon>
        <taxon>Gammaproteobacteria</taxon>
        <taxon>Candidatus Competibacteraceae</taxon>
        <taxon>Plasticicumulans</taxon>
    </lineage>
</organism>
<dbReference type="InterPro" id="IPR020613">
    <property type="entry name" value="Thiolase_CS"/>
</dbReference>
<dbReference type="OrthoDB" id="9764638at2"/>
<dbReference type="InterPro" id="IPR020616">
    <property type="entry name" value="Thiolase_N"/>
</dbReference>
<keyword evidence="3 7" id="KW-0808">Transferase</keyword>
<protein>
    <recommendedName>
        <fullName evidence="5">acetyl-CoA C-acyltransferase</fullName>
        <ecNumber evidence="5">2.3.1.16</ecNumber>
    </recommendedName>
</protein>
<feature type="domain" description="Thiolase C-terminal" evidence="9">
    <location>
        <begin position="274"/>
        <end position="397"/>
    </location>
</feature>
<evidence type="ECO:0000256" key="3">
    <source>
        <dbReference type="ARBA" id="ARBA00022679"/>
    </source>
</evidence>
<dbReference type="EMBL" id="QGTJ01000021">
    <property type="protein sequence ID" value="PWV57770.1"/>
    <property type="molecule type" value="Genomic_DNA"/>
</dbReference>